<dbReference type="PhylomeDB" id="A0A0D2UNH5"/>
<dbReference type="PANTHER" id="PTHR43881:SF1">
    <property type="entry name" value="GAMMA-GLUTAMYLTRANSPEPTIDASE (AFU_ORTHOLOGUE AFUA_4G13580)"/>
    <property type="match status" value="1"/>
</dbReference>
<evidence type="ECO:0000313" key="1">
    <source>
        <dbReference type="EMBL" id="KJE96541.1"/>
    </source>
</evidence>
<accession>A0A0D2UNH5</accession>
<dbReference type="MEROPS" id="T03.025"/>
<protein>
    <submittedName>
        <fullName evidence="1">Gamma-glutamyltranspeptidase</fullName>
    </submittedName>
</protein>
<dbReference type="PANTHER" id="PTHR43881">
    <property type="entry name" value="GAMMA-GLUTAMYLTRANSPEPTIDASE (AFU_ORTHOLOGUE AFUA_4G13580)"/>
    <property type="match status" value="1"/>
</dbReference>
<dbReference type="Gene3D" id="1.10.246.130">
    <property type="match status" value="1"/>
</dbReference>
<name>A0A0D2UNH5_CAPO3</name>
<dbReference type="PRINTS" id="PR01210">
    <property type="entry name" value="GGTRANSPTASE"/>
</dbReference>
<dbReference type="Gene3D" id="3.60.20.40">
    <property type="match status" value="1"/>
</dbReference>
<dbReference type="Pfam" id="PF01019">
    <property type="entry name" value="G_glu_transpept"/>
    <property type="match status" value="1"/>
</dbReference>
<dbReference type="InterPro" id="IPR052896">
    <property type="entry name" value="GGT-like_enzyme"/>
</dbReference>
<dbReference type="SUPFAM" id="SSF56235">
    <property type="entry name" value="N-terminal nucleophile aminohydrolases (Ntn hydrolases)"/>
    <property type="match status" value="1"/>
</dbReference>
<dbReference type="InterPro" id="IPR043137">
    <property type="entry name" value="GGT_ssub_C"/>
</dbReference>
<dbReference type="eggNOG" id="KOG2410">
    <property type="taxonomic scope" value="Eukaryota"/>
</dbReference>
<dbReference type="InterPro" id="IPR029055">
    <property type="entry name" value="Ntn_hydrolases_N"/>
</dbReference>
<dbReference type="EMBL" id="KE346371">
    <property type="protein sequence ID" value="KJE96541.1"/>
    <property type="molecule type" value="Genomic_DNA"/>
</dbReference>
<reference evidence="2" key="1">
    <citation type="submission" date="2011-02" db="EMBL/GenBank/DDBJ databases">
        <title>The Genome Sequence of Capsaspora owczarzaki ATCC 30864.</title>
        <authorList>
            <person name="Russ C."/>
            <person name="Cuomo C."/>
            <person name="Burger G."/>
            <person name="Gray M.W."/>
            <person name="Holland P.W.H."/>
            <person name="King N."/>
            <person name="Lang F.B.F."/>
            <person name="Roger A.J."/>
            <person name="Ruiz-Trillo I."/>
            <person name="Young S.K."/>
            <person name="Zeng Q."/>
            <person name="Gargeya S."/>
            <person name="Alvarado L."/>
            <person name="Berlin A."/>
            <person name="Chapman S.B."/>
            <person name="Chen Z."/>
            <person name="Freedman E."/>
            <person name="Gellesch M."/>
            <person name="Goldberg J."/>
            <person name="Griggs A."/>
            <person name="Gujja S."/>
            <person name="Heilman E."/>
            <person name="Heiman D."/>
            <person name="Howarth C."/>
            <person name="Mehta T."/>
            <person name="Neiman D."/>
            <person name="Pearson M."/>
            <person name="Roberts A."/>
            <person name="Saif S."/>
            <person name="Shea T."/>
            <person name="Shenoy N."/>
            <person name="Sisk P."/>
            <person name="Stolte C."/>
            <person name="Sykes S."/>
            <person name="White J."/>
            <person name="Yandava C."/>
            <person name="Haas B."/>
            <person name="Nusbaum C."/>
            <person name="Birren B."/>
        </authorList>
    </citation>
    <scope>NUCLEOTIDE SEQUENCE</scope>
    <source>
        <strain evidence="2">ATCC 30864</strain>
    </source>
</reference>
<dbReference type="InterPro" id="IPR043138">
    <property type="entry name" value="GGT_lsub"/>
</dbReference>
<evidence type="ECO:0000313" key="2">
    <source>
        <dbReference type="Proteomes" id="UP000008743"/>
    </source>
</evidence>
<dbReference type="OrthoDB" id="2015213at2759"/>
<dbReference type="RefSeq" id="XP_004344469.1">
    <property type="nucleotide sequence ID" value="XM_004344419.2"/>
</dbReference>
<organism evidence="1 2">
    <name type="scientific">Capsaspora owczarzaki (strain ATCC 30864)</name>
    <dbReference type="NCBI Taxonomy" id="595528"/>
    <lineage>
        <taxon>Eukaryota</taxon>
        <taxon>Filasterea</taxon>
        <taxon>Capsaspora</taxon>
    </lineage>
</organism>
<dbReference type="AlphaFoldDB" id="A0A0D2UNH5"/>
<dbReference type="OMA" id="EGNMVSY"/>
<dbReference type="STRING" id="595528.A0A0D2UNH5"/>
<dbReference type="Proteomes" id="UP000008743">
    <property type="component" value="Unassembled WGS sequence"/>
</dbReference>
<sequence>MTSLPFISRRSPVMGTHGMVSSSQPLATQIGIDILKRGGNAADAAIATAAALNVTEPCSTGIGGDMFCLFYRASTRTVHAVNGSGRSPAALTLQIARESCAENATCIPTTSAHAVTVPGAVTGWCDTFKLFGSGRLTMQDILTPAVELAQKGFPVSHITAHSWSNQAALLKSQSPGGADLLVDGRAPLPAELFRNPALAGVLKEIGARGAEAFYTGRVAEAIVESLSAKGGVMTLQDLQCHLAHSLSIGPDALHQAALHNTTVVAPISTSFGGLRVWECPPNGQGLIALIALNILEATPVLSHPVNSAEYLHYIIESLRLAFADGQFHITDPTKSNIPLDTLLSKEYGRTRAQLIRPGCVLPATSTGVPVNSTDTVYFSVVDGEGNACSFINSNYTGFGSCIVPTGTGFSLQSRGSNFSLMPNHPNVVAPEKRPYHTIIPAMLTTDSGELYASYGVMGGFMQPQGHVQVLLNLLKDDNPQHALDLPRVCITPDEHGDGLPTVLLEEGIDAAVLQQLAGWGHSVQHVTGTARSVFGRGQVIRRLPTGVLVAGCDPRSDGMACGW</sequence>
<proteinExistence type="predicted"/>
<keyword evidence="2" id="KW-1185">Reference proteome</keyword>
<dbReference type="InParanoid" id="A0A0D2UNH5"/>
<gene>
    <name evidence="1" type="ORF">CAOG_006848</name>
</gene>